<dbReference type="GO" id="GO:0008270">
    <property type="term" value="F:zinc ion binding"/>
    <property type="evidence" value="ECO:0007669"/>
    <property type="project" value="UniProtKB-KW"/>
</dbReference>
<feature type="compositionally biased region" description="Polar residues" evidence="3">
    <location>
        <begin position="395"/>
        <end position="415"/>
    </location>
</feature>
<dbReference type="AlphaFoldDB" id="A0A200QQ86"/>
<feature type="domain" description="C3H1-type" evidence="4">
    <location>
        <begin position="422"/>
        <end position="450"/>
    </location>
</feature>
<dbReference type="InterPro" id="IPR000571">
    <property type="entry name" value="Znf_CCCH"/>
</dbReference>
<keyword evidence="2" id="KW-0863">Zinc-finger</keyword>
<feature type="compositionally biased region" description="Basic and acidic residues" evidence="3">
    <location>
        <begin position="467"/>
        <end position="477"/>
    </location>
</feature>
<comment type="caution">
    <text evidence="5">The sequence shown here is derived from an EMBL/GenBank/DDBJ whole genome shotgun (WGS) entry which is preliminary data.</text>
</comment>
<feature type="region of interest" description="Disordered" evidence="3">
    <location>
        <begin position="454"/>
        <end position="477"/>
    </location>
</feature>
<evidence type="ECO:0000256" key="3">
    <source>
        <dbReference type="SAM" id="MobiDB-lite"/>
    </source>
</evidence>
<keyword evidence="2" id="KW-0479">Metal-binding</keyword>
<protein>
    <submittedName>
        <fullName evidence="5">Zinc finger protein</fullName>
    </submittedName>
</protein>
<dbReference type="PROSITE" id="PS50103">
    <property type="entry name" value="ZF_C3H1"/>
    <property type="match status" value="1"/>
</dbReference>
<name>A0A200QQ86_MACCD</name>
<feature type="zinc finger region" description="C3H1-type" evidence="2">
    <location>
        <begin position="422"/>
        <end position="450"/>
    </location>
</feature>
<dbReference type="OMA" id="YQHDASF"/>
<dbReference type="STRING" id="56857.A0A200QQ86"/>
<feature type="region of interest" description="Disordered" evidence="3">
    <location>
        <begin position="337"/>
        <end position="368"/>
    </location>
</feature>
<dbReference type="GO" id="GO:0003677">
    <property type="term" value="F:DNA binding"/>
    <property type="evidence" value="ECO:0007669"/>
    <property type="project" value="UniProtKB-KW"/>
</dbReference>
<dbReference type="InParanoid" id="A0A200QQ86"/>
<keyword evidence="1" id="KW-0238">DNA-binding</keyword>
<reference evidence="5 6" key="1">
    <citation type="journal article" date="2017" name="Mol. Plant">
        <title>The Genome of Medicinal Plant Macleaya cordata Provides New Insights into Benzylisoquinoline Alkaloids Metabolism.</title>
        <authorList>
            <person name="Liu X."/>
            <person name="Liu Y."/>
            <person name="Huang P."/>
            <person name="Ma Y."/>
            <person name="Qing Z."/>
            <person name="Tang Q."/>
            <person name="Cao H."/>
            <person name="Cheng P."/>
            <person name="Zheng Y."/>
            <person name="Yuan Z."/>
            <person name="Zhou Y."/>
            <person name="Liu J."/>
            <person name="Tang Z."/>
            <person name="Zhuo Y."/>
            <person name="Zhang Y."/>
            <person name="Yu L."/>
            <person name="Huang J."/>
            <person name="Yang P."/>
            <person name="Peng Q."/>
            <person name="Zhang J."/>
            <person name="Jiang W."/>
            <person name="Zhang Z."/>
            <person name="Lin K."/>
            <person name="Ro D.K."/>
            <person name="Chen X."/>
            <person name="Xiong X."/>
            <person name="Shang Y."/>
            <person name="Huang S."/>
            <person name="Zeng J."/>
        </authorList>
    </citation>
    <scope>NUCLEOTIDE SEQUENCE [LARGE SCALE GENOMIC DNA]</scope>
    <source>
        <strain evidence="6">cv. BLH2017</strain>
        <tissue evidence="5">Root</tissue>
    </source>
</reference>
<accession>A0A200QQ86</accession>
<feature type="region of interest" description="Disordered" evidence="3">
    <location>
        <begin position="380"/>
        <end position="427"/>
    </location>
</feature>
<keyword evidence="2" id="KW-0862">Zinc</keyword>
<gene>
    <name evidence="5" type="ORF">BVC80_9015g26</name>
</gene>
<evidence type="ECO:0000313" key="6">
    <source>
        <dbReference type="Proteomes" id="UP000195402"/>
    </source>
</evidence>
<sequence length="477" mass="52012">MCVGILHTRYQDVLRVPSVIDIDIYWIGQVRLFLTEDSPSQVGLGAQDHLQAKTSWLLHSTGAGSDDHLPPGFEGGAQSANQLKKELSQIPLVKWQCPPRFFLNPHWQVVAGQESKEVETQNQREMRVLEAVYPRPSAIPPSPSIPLESENPYDDRQTPLIPVTPIEDEDAPDSSFNSVVAPINNPFLSQLPVPPQSLLAPGILQTSQCNVSVSPNIPTNEKSGVGLVPGVEPDVVAAASAAFTAIMRSNEQGSLIDHELLIKILSSPKLIEKLVTDYGTTPANANPQTTAPKPPMNLSAPQSGPLPVHINRIAPETSASTLPMNGHFYPVTNAVTTLLHPRPPPPPPPPGGIVQMSTTPTVKAPPPVKDINYYKSLIQQHGGERPENEDPTPPQFSNHQQHLGANQEQPLQSSKQRGEPKPKIMKPCIYFNSSRGCKHGANCAFQHDSSFQQRMGSIPESQSTKRMKLDREITGRT</sequence>
<feature type="compositionally biased region" description="Polar residues" evidence="3">
    <location>
        <begin position="454"/>
        <end position="464"/>
    </location>
</feature>
<evidence type="ECO:0000256" key="2">
    <source>
        <dbReference type="PROSITE-ProRule" id="PRU00723"/>
    </source>
</evidence>
<evidence type="ECO:0000313" key="5">
    <source>
        <dbReference type="EMBL" id="OVA12620.1"/>
    </source>
</evidence>
<dbReference type="OrthoDB" id="1928519at2759"/>
<evidence type="ECO:0000259" key="4">
    <source>
        <dbReference type="PROSITE" id="PS50103"/>
    </source>
</evidence>
<dbReference type="Proteomes" id="UP000195402">
    <property type="component" value="Unassembled WGS sequence"/>
</dbReference>
<evidence type="ECO:0000256" key="1">
    <source>
        <dbReference type="ARBA" id="ARBA00023125"/>
    </source>
</evidence>
<proteinExistence type="predicted"/>
<dbReference type="PANTHER" id="PTHR33400:SF2">
    <property type="entry name" value="ZINC FINGER CCCH DOMAIN-CONTAINING PROTEIN 6"/>
    <property type="match status" value="1"/>
</dbReference>
<dbReference type="EMBL" id="MVGT01001373">
    <property type="protein sequence ID" value="OVA12620.1"/>
    <property type="molecule type" value="Genomic_DNA"/>
</dbReference>
<dbReference type="FunCoup" id="A0A200QQ86">
    <property type="interactions" value="1623"/>
</dbReference>
<feature type="compositionally biased region" description="Pro residues" evidence="3">
    <location>
        <begin position="341"/>
        <end position="351"/>
    </location>
</feature>
<organism evidence="5 6">
    <name type="scientific">Macleaya cordata</name>
    <name type="common">Five-seeded plume-poppy</name>
    <name type="synonym">Bocconia cordata</name>
    <dbReference type="NCBI Taxonomy" id="56857"/>
    <lineage>
        <taxon>Eukaryota</taxon>
        <taxon>Viridiplantae</taxon>
        <taxon>Streptophyta</taxon>
        <taxon>Embryophyta</taxon>
        <taxon>Tracheophyta</taxon>
        <taxon>Spermatophyta</taxon>
        <taxon>Magnoliopsida</taxon>
        <taxon>Ranunculales</taxon>
        <taxon>Papaveraceae</taxon>
        <taxon>Papaveroideae</taxon>
        <taxon>Macleaya</taxon>
    </lineage>
</organism>
<keyword evidence="6" id="KW-1185">Reference proteome</keyword>
<dbReference type="PANTHER" id="PTHR33400">
    <property type="entry name" value="ZINC FINGER CCCH DOMAIN-CONTAINING PROTEIN 6-RELATED"/>
    <property type="match status" value="1"/>
</dbReference>